<name>A0ABX4TW39_9HYPH</name>
<protein>
    <submittedName>
        <fullName evidence="1">Uncharacterized protein</fullName>
    </submittedName>
</protein>
<sequence>MNLPRLNFEKLRGVDGVVCFLRGANYGPLEFPAPRSNPYFAKHERRQSVFYEQIHHLRGQLRKIMPKGRKARVSIVDQAERGIDSLSAQIKSGYKKSSVN</sequence>
<evidence type="ECO:0000313" key="1">
    <source>
        <dbReference type="EMBL" id="PLU10052.1"/>
    </source>
</evidence>
<proteinExistence type="predicted"/>
<reference evidence="1 2" key="1">
    <citation type="journal article" date="2018" name="FEMS Microbiol. Ecol.">
        <title>Co-invading symbiotic mutualists of Medicago polymorpha retain high ancestral diversity and contain diverse accessory genomes.</title>
        <authorList>
            <person name="Porter S.S."/>
            <person name="Faber-Hammond J.J."/>
            <person name="Friesen M.L."/>
        </authorList>
    </citation>
    <scope>NUCLEOTIDE SEQUENCE [LARGE SCALE GENOMIC DNA]</scope>
    <source>
        <strain evidence="1 2">Str16</strain>
    </source>
</reference>
<organism evidence="1 2">
    <name type="scientific">Sinorhizobium medicae</name>
    <dbReference type="NCBI Taxonomy" id="110321"/>
    <lineage>
        <taxon>Bacteria</taxon>
        <taxon>Pseudomonadati</taxon>
        <taxon>Pseudomonadota</taxon>
        <taxon>Alphaproteobacteria</taxon>
        <taxon>Hyphomicrobiales</taxon>
        <taxon>Rhizobiaceae</taxon>
        <taxon>Sinorhizobium/Ensifer group</taxon>
        <taxon>Sinorhizobium</taxon>
    </lineage>
</organism>
<dbReference type="Proteomes" id="UP001190825">
    <property type="component" value="Unassembled WGS sequence"/>
</dbReference>
<keyword evidence="2" id="KW-1185">Reference proteome</keyword>
<comment type="caution">
    <text evidence="1">The sequence shown here is derived from an EMBL/GenBank/DDBJ whole genome shotgun (WGS) entry which is preliminary data.</text>
</comment>
<gene>
    <name evidence="1" type="ORF">BMJ33_00195</name>
</gene>
<accession>A0ABX4TW39</accession>
<evidence type="ECO:0000313" key="2">
    <source>
        <dbReference type="Proteomes" id="UP001190825"/>
    </source>
</evidence>
<dbReference type="EMBL" id="NBUC01000001">
    <property type="protein sequence ID" value="PLU10052.1"/>
    <property type="molecule type" value="Genomic_DNA"/>
</dbReference>